<keyword evidence="1" id="KW-0597">Phosphoprotein</keyword>
<dbReference type="InterPro" id="IPR001789">
    <property type="entry name" value="Sig_transdc_resp-reg_receiver"/>
</dbReference>
<dbReference type="STRING" id="1338011.BD94_0463"/>
<dbReference type="PROSITE" id="PS50110">
    <property type="entry name" value="RESPONSE_REGULATORY"/>
    <property type="match status" value="1"/>
</dbReference>
<dbReference type="AlphaFoldDB" id="A0A077EBZ8"/>
<gene>
    <name evidence="3" type="ORF">BD94_0463</name>
</gene>
<organism evidence="3 4">
    <name type="scientific">Elizabethkingia anophelis NUHP1</name>
    <dbReference type="NCBI Taxonomy" id="1338011"/>
    <lineage>
        <taxon>Bacteria</taxon>
        <taxon>Pseudomonadati</taxon>
        <taxon>Bacteroidota</taxon>
        <taxon>Flavobacteriia</taxon>
        <taxon>Flavobacteriales</taxon>
        <taxon>Weeksellaceae</taxon>
        <taxon>Elizabethkingia</taxon>
    </lineage>
</organism>
<feature type="modified residue" description="4-aspartylphosphate" evidence="1">
    <location>
        <position position="63"/>
    </location>
</feature>
<dbReference type="GO" id="GO:0000160">
    <property type="term" value="P:phosphorelay signal transduction system"/>
    <property type="evidence" value="ECO:0007669"/>
    <property type="project" value="InterPro"/>
</dbReference>
<feature type="domain" description="Response regulatory" evidence="2">
    <location>
        <begin position="11"/>
        <end position="128"/>
    </location>
</feature>
<accession>A0A077EBZ8</accession>
<sequence>MDTGNKPHKNSIAFINDKSPLIDIICNDLTASGIEILFRSENIQDGLTQLSALTELPKAIIIDLNFEDKNVLAQVRELKAKYPSIRLIGYGDIDDTDETVQALTEIGIKSYLPIGSDADDFKRVIEKV</sequence>
<proteinExistence type="predicted"/>
<dbReference type="InterPro" id="IPR011006">
    <property type="entry name" value="CheY-like_superfamily"/>
</dbReference>
<dbReference type="Gene3D" id="3.40.50.2300">
    <property type="match status" value="1"/>
</dbReference>
<dbReference type="KEGG" id="eao:BD94_0463"/>
<dbReference type="eggNOG" id="ENOG5033V0C">
    <property type="taxonomic scope" value="Bacteria"/>
</dbReference>
<protein>
    <recommendedName>
        <fullName evidence="2">Response regulatory domain-containing protein</fullName>
    </recommendedName>
</protein>
<dbReference type="RefSeq" id="WP_002979452.1">
    <property type="nucleotide sequence ID" value="NZ_CP007547.1"/>
</dbReference>
<name>A0A077EBZ8_9FLAO</name>
<dbReference type="Proteomes" id="UP000028933">
    <property type="component" value="Chromosome"/>
</dbReference>
<dbReference type="GeneID" id="93022130"/>
<reference evidence="3" key="2">
    <citation type="journal article" date="2015" name="Genome Biol. Evol.">
        <title>Complete Genome Sequence and Transcriptomic Analysis of the Novel Pathogen Elizabethkingia anophelis in Response to Oxidative Stress.</title>
        <authorList>
            <person name="Li Y."/>
            <person name="Liu Y."/>
            <person name="Chew S.C."/>
            <person name="Tay M."/>
            <person name="Salido M.M."/>
            <person name="Teo J."/>
            <person name="Lauro F.M."/>
            <person name="Givskov M."/>
            <person name="Yang L."/>
        </authorList>
    </citation>
    <scope>NUCLEOTIDE SEQUENCE</scope>
    <source>
        <strain evidence="3">NUHP1</strain>
    </source>
</reference>
<reference evidence="3" key="1">
    <citation type="journal article" date="2013" name="Lancet">
        <title>First case of E anophelis outbreak in an intensive-care unit.</title>
        <authorList>
            <person name="Teo J."/>
            <person name="Tan S.Y."/>
            <person name="Tay M."/>
            <person name="Ding Y."/>
            <person name="Kjelleberg S."/>
            <person name="Givskov M."/>
            <person name="Lin R.T."/>
            <person name="Yang L."/>
        </authorList>
    </citation>
    <scope>NUCLEOTIDE SEQUENCE [LARGE SCALE GENOMIC DNA]</scope>
    <source>
        <strain evidence="3">NUHP1</strain>
    </source>
</reference>
<evidence type="ECO:0000313" key="3">
    <source>
        <dbReference type="EMBL" id="AIL44238.1"/>
    </source>
</evidence>
<evidence type="ECO:0000256" key="1">
    <source>
        <dbReference type="PROSITE-ProRule" id="PRU00169"/>
    </source>
</evidence>
<evidence type="ECO:0000313" key="4">
    <source>
        <dbReference type="Proteomes" id="UP000028933"/>
    </source>
</evidence>
<dbReference type="EMBL" id="CP007547">
    <property type="protein sequence ID" value="AIL44238.1"/>
    <property type="molecule type" value="Genomic_DNA"/>
</dbReference>
<dbReference type="HOGENOM" id="CLU_000445_69_15_10"/>
<dbReference type="SUPFAM" id="SSF52172">
    <property type="entry name" value="CheY-like"/>
    <property type="match status" value="1"/>
</dbReference>
<evidence type="ECO:0000259" key="2">
    <source>
        <dbReference type="PROSITE" id="PS50110"/>
    </source>
</evidence>